<evidence type="ECO:0000256" key="3">
    <source>
        <dbReference type="ARBA" id="ARBA00022692"/>
    </source>
</evidence>
<organism evidence="7 8">
    <name type="scientific">Paracidovorax wautersii</name>
    <dbReference type="NCBI Taxonomy" id="1177982"/>
    <lineage>
        <taxon>Bacteria</taxon>
        <taxon>Pseudomonadati</taxon>
        <taxon>Pseudomonadota</taxon>
        <taxon>Betaproteobacteria</taxon>
        <taxon>Burkholderiales</taxon>
        <taxon>Comamonadaceae</taxon>
        <taxon>Paracidovorax</taxon>
    </lineage>
</organism>
<dbReference type="GO" id="GO:0005886">
    <property type="term" value="C:plasma membrane"/>
    <property type="evidence" value="ECO:0007669"/>
    <property type="project" value="UniProtKB-SubCell"/>
</dbReference>
<dbReference type="PIRSF" id="PIRSF006324">
    <property type="entry name" value="LeuE"/>
    <property type="match status" value="1"/>
</dbReference>
<comment type="subcellular location">
    <subcellularLocation>
        <location evidence="1">Cell membrane</location>
        <topology evidence="1">Multi-pass membrane protein</topology>
    </subcellularLocation>
</comment>
<proteinExistence type="predicted"/>
<evidence type="ECO:0000256" key="6">
    <source>
        <dbReference type="SAM" id="Phobius"/>
    </source>
</evidence>
<feature type="transmembrane region" description="Helical" evidence="6">
    <location>
        <begin position="6"/>
        <end position="26"/>
    </location>
</feature>
<dbReference type="PANTHER" id="PTHR30086">
    <property type="entry name" value="ARGININE EXPORTER PROTEIN ARGO"/>
    <property type="match status" value="1"/>
</dbReference>
<keyword evidence="2" id="KW-1003">Cell membrane</keyword>
<dbReference type="EMBL" id="WNDQ01000053">
    <property type="protein sequence ID" value="KAF1019549.1"/>
    <property type="molecule type" value="Genomic_DNA"/>
</dbReference>
<reference evidence="8" key="1">
    <citation type="journal article" date="2020" name="MBio">
        <title>Horizontal gene transfer to a defensive symbiont with a reduced genome amongst a multipartite beetle microbiome.</title>
        <authorList>
            <person name="Waterworth S.C."/>
            <person name="Florez L.V."/>
            <person name="Rees E.R."/>
            <person name="Hertweck C."/>
            <person name="Kaltenpoth M."/>
            <person name="Kwan J.C."/>
        </authorList>
    </citation>
    <scope>NUCLEOTIDE SEQUENCE [LARGE SCALE GENOMIC DNA]</scope>
</reference>
<keyword evidence="5 6" id="KW-0472">Membrane</keyword>
<evidence type="ECO:0000256" key="5">
    <source>
        <dbReference type="ARBA" id="ARBA00023136"/>
    </source>
</evidence>
<keyword evidence="3 6" id="KW-0812">Transmembrane</keyword>
<feature type="transmembrane region" description="Helical" evidence="6">
    <location>
        <begin position="151"/>
        <end position="172"/>
    </location>
</feature>
<evidence type="ECO:0000256" key="4">
    <source>
        <dbReference type="ARBA" id="ARBA00022989"/>
    </source>
</evidence>
<accession>A0A7V8FLV1</accession>
<dbReference type="GO" id="GO:0015171">
    <property type="term" value="F:amino acid transmembrane transporter activity"/>
    <property type="evidence" value="ECO:0007669"/>
    <property type="project" value="TreeGrafter"/>
</dbReference>
<evidence type="ECO:0000256" key="2">
    <source>
        <dbReference type="ARBA" id="ARBA00022475"/>
    </source>
</evidence>
<feature type="transmembrane region" description="Helical" evidence="6">
    <location>
        <begin position="188"/>
        <end position="207"/>
    </location>
</feature>
<protein>
    <submittedName>
        <fullName evidence="7">Homoserine/homoserine lactone efflux protein</fullName>
    </submittedName>
</protein>
<evidence type="ECO:0000256" key="1">
    <source>
        <dbReference type="ARBA" id="ARBA00004651"/>
    </source>
</evidence>
<evidence type="ECO:0000313" key="7">
    <source>
        <dbReference type="EMBL" id="KAF1019549.1"/>
    </source>
</evidence>
<sequence length="211" mass="23094">MSLHDFLLFLPACFALNLSFGPNNLLSVTYGARYGVPVAMNAGLGRLAAFVIMITISGLGMGTLLLASETAFTVVKYLGAAYLIWLGVKLLRAKAPSADLPLSQHTGEAAPSTRLLVRQEFMVAIGNPKAILIFTAFLPQFAVPHNYTMSYVQIGITFLLLEWATIGLYGWLGRRMGRYTRRAGAMRWFNRASGSLMVFFGLVLALARRPN</sequence>
<feature type="transmembrane region" description="Helical" evidence="6">
    <location>
        <begin position="121"/>
        <end position="139"/>
    </location>
</feature>
<dbReference type="AlphaFoldDB" id="A0A7V8FLV1"/>
<dbReference type="Proteomes" id="UP000461670">
    <property type="component" value="Unassembled WGS sequence"/>
</dbReference>
<dbReference type="Pfam" id="PF01810">
    <property type="entry name" value="LysE"/>
    <property type="match status" value="1"/>
</dbReference>
<gene>
    <name evidence="7" type="primary">rhtB_3</name>
    <name evidence="7" type="ORF">GAK30_03068</name>
</gene>
<keyword evidence="4 6" id="KW-1133">Transmembrane helix</keyword>
<feature type="transmembrane region" description="Helical" evidence="6">
    <location>
        <begin position="47"/>
        <end position="68"/>
    </location>
</feature>
<name>A0A7V8FLV1_9BURK</name>
<dbReference type="InterPro" id="IPR001123">
    <property type="entry name" value="LeuE-type"/>
</dbReference>
<dbReference type="PANTHER" id="PTHR30086:SF20">
    <property type="entry name" value="ARGININE EXPORTER PROTEIN ARGO-RELATED"/>
    <property type="match status" value="1"/>
</dbReference>
<evidence type="ECO:0000313" key="8">
    <source>
        <dbReference type="Proteomes" id="UP000461670"/>
    </source>
</evidence>
<comment type="caution">
    <text evidence="7">The sequence shown here is derived from an EMBL/GenBank/DDBJ whole genome shotgun (WGS) entry which is preliminary data.</text>
</comment>